<comment type="similarity">
    <text evidence="1 2">Belongs to the small heat shock protein (HSP20) family.</text>
</comment>
<dbReference type="GO" id="GO:0005634">
    <property type="term" value="C:nucleus"/>
    <property type="evidence" value="ECO:0007669"/>
    <property type="project" value="TreeGrafter"/>
</dbReference>
<dbReference type="EMBL" id="JAIWYP010000001">
    <property type="protein sequence ID" value="KAH3889516.1"/>
    <property type="molecule type" value="Genomic_DNA"/>
</dbReference>
<reference evidence="5" key="2">
    <citation type="submission" date="2020-11" db="EMBL/GenBank/DDBJ databases">
        <authorList>
            <person name="McCartney M.A."/>
            <person name="Auch B."/>
            <person name="Kono T."/>
            <person name="Mallez S."/>
            <person name="Becker A."/>
            <person name="Gohl D.M."/>
            <person name="Silverstein K.A.T."/>
            <person name="Koren S."/>
            <person name="Bechman K.B."/>
            <person name="Herman A."/>
            <person name="Abrahante J.E."/>
            <person name="Garbe J."/>
        </authorList>
    </citation>
    <scope>NUCLEOTIDE SEQUENCE</scope>
    <source>
        <strain evidence="5">Duluth1</strain>
        <tissue evidence="5">Whole animal</tissue>
    </source>
</reference>
<dbReference type="GO" id="GO:0009408">
    <property type="term" value="P:response to heat"/>
    <property type="evidence" value="ECO:0007669"/>
    <property type="project" value="TreeGrafter"/>
</dbReference>
<evidence type="ECO:0000313" key="4">
    <source>
        <dbReference type="EMBL" id="KAH3889481.1"/>
    </source>
</evidence>
<dbReference type="EMBL" id="JAIWYP010000001">
    <property type="protein sequence ID" value="KAH3889481.1"/>
    <property type="molecule type" value="Genomic_DNA"/>
</dbReference>
<accession>A0A9D4S2L9</accession>
<evidence type="ECO:0000259" key="3">
    <source>
        <dbReference type="PROSITE" id="PS01031"/>
    </source>
</evidence>
<evidence type="ECO:0000256" key="2">
    <source>
        <dbReference type="RuleBase" id="RU003616"/>
    </source>
</evidence>
<dbReference type="OrthoDB" id="10060792at2759"/>
<feature type="domain" description="SHSP" evidence="3">
    <location>
        <begin position="64"/>
        <end position="171"/>
    </location>
</feature>
<evidence type="ECO:0000256" key="1">
    <source>
        <dbReference type="PROSITE-ProRule" id="PRU00285"/>
    </source>
</evidence>
<sequence>MSWKIVPLHTRDFGFFDRQKDLFNDWVKEFDDDFKTMELHESRSRFDSELERIRRDLFKLDTGSGTLQVDQPFVMDRTGNKKLALRFDCSQFKPEEIAVKTMDGRLCVHAKHTEESPGRKVYREFTREYTLPEKVDPLLLSSTLSRDGVLQIEAPAPHSVSAHKEFLIPIEKLHRF</sequence>
<dbReference type="Proteomes" id="UP000828390">
    <property type="component" value="Unassembled WGS sequence"/>
</dbReference>
<dbReference type="PANTHER" id="PTHR45640">
    <property type="entry name" value="HEAT SHOCK PROTEIN HSP-12.2-RELATED"/>
    <property type="match status" value="1"/>
</dbReference>
<dbReference type="Pfam" id="PF00011">
    <property type="entry name" value="HSP20"/>
    <property type="match status" value="1"/>
</dbReference>
<protein>
    <recommendedName>
        <fullName evidence="3">SHSP domain-containing protein</fullName>
    </recommendedName>
</protein>
<dbReference type="CDD" id="cd06526">
    <property type="entry name" value="metazoan_ACD"/>
    <property type="match status" value="1"/>
</dbReference>
<dbReference type="InterPro" id="IPR002068">
    <property type="entry name" value="A-crystallin/Hsp20_dom"/>
</dbReference>
<dbReference type="PANTHER" id="PTHR45640:SF26">
    <property type="entry name" value="RE23625P"/>
    <property type="match status" value="1"/>
</dbReference>
<dbReference type="Gene3D" id="2.60.40.790">
    <property type="match status" value="1"/>
</dbReference>
<dbReference type="PRINTS" id="PR00299">
    <property type="entry name" value="ACRYSTALLIN"/>
</dbReference>
<evidence type="ECO:0000313" key="5">
    <source>
        <dbReference type="EMBL" id="KAH3889516.1"/>
    </source>
</evidence>
<evidence type="ECO:0000313" key="6">
    <source>
        <dbReference type="Proteomes" id="UP000828390"/>
    </source>
</evidence>
<dbReference type="GO" id="GO:0042026">
    <property type="term" value="P:protein refolding"/>
    <property type="evidence" value="ECO:0007669"/>
    <property type="project" value="TreeGrafter"/>
</dbReference>
<dbReference type="GO" id="GO:0005737">
    <property type="term" value="C:cytoplasm"/>
    <property type="evidence" value="ECO:0007669"/>
    <property type="project" value="TreeGrafter"/>
</dbReference>
<dbReference type="AlphaFoldDB" id="A0A9D4S2L9"/>
<dbReference type="PROSITE" id="PS01031">
    <property type="entry name" value="SHSP"/>
    <property type="match status" value="1"/>
</dbReference>
<comment type="caution">
    <text evidence="5">The sequence shown here is derived from an EMBL/GenBank/DDBJ whole genome shotgun (WGS) entry which is preliminary data.</text>
</comment>
<gene>
    <name evidence="4" type="ORF">DPMN_013538</name>
    <name evidence="5" type="ORF">DPMN_013573</name>
</gene>
<dbReference type="InterPro" id="IPR008978">
    <property type="entry name" value="HSP20-like_chaperone"/>
</dbReference>
<dbReference type="GO" id="GO:0051082">
    <property type="term" value="F:unfolded protein binding"/>
    <property type="evidence" value="ECO:0007669"/>
    <property type="project" value="TreeGrafter"/>
</dbReference>
<dbReference type="SUPFAM" id="SSF49764">
    <property type="entry name" value="HSP20-like chaperones"/>
    <property type="match status" value="1"/>
</dbReference>
<keyword evidence="6" id="KW-1185">Reference proteome</keyword>
<proteinExistence type="inferred from homology"/>
<reference evidence="5" key="1">
    <citation type="journal article" date="2019" name="bioRxiv">
        <title>The Genome of the Zebra Mussel, Dreissena polymorpha: A Resource for Invasive Species Research.</title>
        <authorList>
            <person name="McCartney M.A."/>
            <person name="Auch B."/>
            <person name="Kono T."/>
            <person name="Mallez S."/>
            <person name="Zhang Y."/>
            <person name="Obille A."/>
            <person name="Becker A."/>
            <person name="Abrahante J.E."/>
            <person name="Garbe J."/>
            <person name="Badalamenti J.P."/>
            <person name="Herman A."/>
            <person name="Mangelson H."/>
            <person name="Liachko I."/>
            <person name="Sullivan S."/>
            <person name="Sone E.D."/>
            <person name="Koren S."/>
            <person name="Silverstein K.A.T."/>
            <person name="Beckman K.B."/>
            <person name="Gohl D.M."/>
        </authorList>
    </citation>
    <scope>NUCLEOTIDE SEQUENCE</scope>
    <source>
        <strain evidence="5">Duluth1</strain>
        <tissue evidence="5">Whole animal</tissue>
    </source>
</reference>
<organism evidence="5 6">
    <name type="scientific">Dreissena polymorpha</name>
    <name type="common">Zebra mussel</name>
    <name type="synonym">Mytilus polymorpha</name>
    <dbReference type="NCBI Taxonomy" id="45954"/>
    <lineage>
        <taxon>Eukaryota</taxon>
        <taxon>Metazoa</taxon>
        <taxon>Spiralia</taxon>
        <taxon>Lophotrochozoa</taxon>
        <taxon>Mollusca</taxon>
        <taxon>Bivalvia</taxon>
        <taxon>Autobranchia</taxon>
        <taxon>Heteroconchia</taxon>
        <taxon>Euheterodonta</taxon>
        <taxon>Imparidentia</taxon>
        <taxon>Neoheterodontei</taxon>
        <taxon>Myida</taxon>
        <taxon>Dreissenoidea</taxon>
        <taxon>Dreissenidae</taxon>
        <taxon>Dreissena</taxon>
    </lineage>
</organism>
<dbReference type="InterPro" id="IPR001436">
    <property type="entry name" value="Alpha-crystallin/sHSP_animal"/>
</dbReference>
<name>A0A9D4S2L9_DREPO</name>